<proteinExistence type="predicted"/>
<feature type="transmembrane region" description="Helical" evidence="1">
    <location>
        <begin position="12"/>
        <end position="29"/>
    </location>
</feature>
<keyword evidence="1" id="KW-0472">Membrane</keyword>
<keyword evidence="1" id="KW-0812">Transmembrane</keyword>
<gene>
    <name evidence="2" type="ORF">KR50_19660</name>
</gene>
<evidence type="ECO:0000313" key="3">
    <source>
        <dbReference type="Proteomes" id="UP000031972"/>
    </source>
</evidence>
<keyword evidence="1" id="KW-1133">Transmembrane helix</keyword>
<dbReference type="Proteomes" id="UP000031972">
    <property type="component" value="Unassembled WGS sequence"/>
</dbReference>
<evidence type="ECO:0000256" key="1">
    <source>
        <dbReference type="SAM" id="Phobius"/>
    </source>
</evidence>
<protein>
    <submittedName>
        <fullName evidence="2">Uncharacterized protein</fullName>
    </submittedName>
</protein>
<name>A0A0C2S173_9BACL</name>
<dbReference type="PATRIC" id="fig|220754.4.peg.1986"/>
<dbReference type="EMBL" id="JXRR01000014">
    <property type="protein sequence ID" value="KIL47799.1"/>
    <property type="molecule type" value="Genomic_DNA"/>
</dbReference>
<reference evidence="2 3" key="1">
    <citation type="submission" date="2015-01" db="EMBL/GenBank/DDBJ databases">
        <title>Jeotgalibacillus campisalis genome sequencing.</title>
        <authorList>
            <person name="Goh K.M."/>
            <person name="Chan K.-G."/>
            <person name="Yaakop A.S."/>
            <person name="Ee R."/>
            <person name="Gan H.M."/>
            <person name="Chan C.S."/>
        </authorList>
    </citation>
    <scope>NUCLEOTIDE SEQUENCE [LARGE SCALE GENOMIC DNA]</scope>
    <source>
        <strain evidence="2 3">SF-57</strain>
    </source>
</reference>
<comment type="caution">
    <text evidence="2">The sequence shown here is derived from an EMBL/GenBank/DDBJ whole genome shotgun (WGS) entry which is preliminary data.</text>
</comment>
<accession>A0A0C2S173</accession>
<evidence type="ECO:0000313" key="2">
    <source>
        <dbReference type="EMBL" id="KIL47799.1"/>
    </source>
</evidence>
<dbReference type="AlphaFoldDB" id="A0A0C2S173"/>
<organism evidence="2 3">
    <name type="scientific">Jeotgalibacillus campisalis</name>
    <dbReference type="NCBI Taxonomy" id="220754"/>
    <lineage>
        <taxon>Bacteria</taxon>
        <taxon>Bacillati</taxon>
        <taxon>Bacillota</taxon>
        <taxon>Bacilli</taxon>
        <taxon>Bacillales</taxon>
        <taxon>Caryophanaceae</taxon>
        <taxon>Jeotgalibacillus</taxon>
    </lineage>
</organism>
<dbReference type="RefSeq" id="WP_041057621.1">
    <property type="nucleotide sequence ID" value="NZ_JXRR01000014.1"/>
</dbReference>
<feature type="transmembrane region" description="Helical" evidence="1">
    <location>
        <begin position="35"/>
        <end position="61"/>
    </location>
</feature>
<keyword evidence="3" id="KW-1185">Reference proteome</keyword>
<sequence>MFFTIVVTRKLTVLFSFLAFASTTLYYASFVQVNFFTSTLLCISILSLFALIILGISLIFYSVKKDREDEFL</sequence>